<reference evidence="15 16" key="1">
    <citation type="journal article" date="2015" name="Genome Announc.">
        <title>Complete Genome Sequence of Sulfolobus solfataricus Strain 98/2 and Evolved Derivatives.</title>
        <authorList>
            <person name="McCarthy S."/>
            <person name="Gradnigo J."/>
            <person name="Johnson T."/>
            <person name="Payne S."/>
            <person name="Lipzen A."/>
            <person name="Martin J."/>
            <person name="Schackwitz W."/>
            <person name="Moriyama E."/>
            <person name="Blum P."/>
        </authorList>
    </citation>
    <scope>NUCLEOTIDE SEQUENCE [LARGE SCALE GENOMIC DNA]</scope>
    <source>
        <strain evidence="15">98/2 SULC</strain>
        <strain evidence="3">SARC-B</strain>
        <strain evidence="4">SARC-C</strain>
        <strain evidence="5 17">SULA</strain>
        <strain evidence="16">SULB</strain>
    </source>
</reference>
<evidence type="ECO:0000259" key="2">
    <source>
        <dbReference type="Pfam" id="PF20906"/>
    </source>
</evidence>
<evidence type="ECO:0000313" key="17">
    <source>
        <dbReference type="Proteomes" id="UP000033106"/>
    </source>
</evidence>
<dbReference type="OrthoDB" id="46232at2157"/>
<evidence type="ECO:0000313" key="26">
    <source>
        <dbReference type="Proteomes" id="UP000594632"/>
    </source>
</evidence>
<dbReference type="Proteomes" id="UP000273194">
    <property type="component" value="Chromosome"/>
</dbReference>
<evidence type="ECO:0000313" key="22">
    <source>
        <dbReference type="Proteomes" id="UP000273443"/>
    </source>
</evidence>
<dbReference type="Proteomes" id="UP000033085">
    <property type="component" value="Chromosome"/>
</dbReference>
<dbReference type="Proteomes" id="UP000076770">
    <property type="component" value="Chromosome i"/>
</dbReference>
<evidence type="ECO:0000313" key="20">
    <source>
        <dbReference type="Proteomes" id="UP000269431"/>
    </source>
</evidence>
<dbReference type="Proteomes" id="UP000273443">
    <property type="component" value="Chromosome"/>
</dbReference>
<evidence type="ECO:0000313" key="11">
    <source>
        <dbReference type="EMBL" id="AZF82155.1"/>
    </source>
</evidence>
<dbReference type="Proteomes" id="UP000594632">
    <property type="component" value="Chromosome"/>
</dbReference>
<evidence type="ECO:0000313" key="23">
    <source>
        <dbReference type="Proteomes" id="UP000275843"/>
    </source>
</evidence>
<reference evidence="13 26" key="6">
    <citation type="journal article" date="2020" name="Nat. Commun.">
        <title>The structures of two archaeal type IV pili illuminate evolutionary relationships.</title>
        <authorList>
            <person name="Wang F."/>
            <person name="Baquero D.P."/>
            <person name="Su Z."/>
            <person name="Beltran L.C."/>
            <person name="Prangishvili D."/>
            <person name="Krupovic M."/>
            <person name="Egelman E.H."/>
        </authorList>
    </citation>
    <scope>NUCLEOTIDE SEQUENCE [LARGE SCALE GENOMIC DNA]</scope>
    <source>
        <strain evidence="13 26">POZ149</strain>
    </source>
</reference>
<evidence type="ECO:0000313" key="6">
    <source>
        <dbReference type="EMBL" id="AZF69081.1"/>
    </source>
</evidence>
<evidence type="ECO:0000313" key="18">
    <source>
        <dbReference type="Proteomes" id="UP000076770"/>
    </source>
</evidence>
<dbReference type="InterPro" id="IPR010318">
    <property type="entry name" value="S-Me-THD_N"/>
</dbReference>
<dbReference type="AlphaFoldDB" id="A0A0E3MKD5"/>
<dbReference type="Proteomes" id="UP000033106">
    <property type="component" value="Chromosome"/>
</dbReference>
<dbReference type="Proteomes" id="UP000282269">
    <property type="component" value="Chromosome"/>
</dbReference>
<evidence type="ECO:0000313" key="5">
    <source>
        <dbReference type="EMBL" id="AKA79999.1"/>
    </source>
</evidence>
<dbReference type="EMBL" id="CP033236">
    <property type="protein sequence ID" value="AZF71701.1"/>
    <property type="molecule type" value="Genomic_DNA"/>
</dbReference>
<evidence type="ECO:0000313" key="12">
    <source>
        <dbReference type="EMBL" id="AZF84741.1"/>
    </source>
</evidence>
<feature type="domain" description="S-Me-THD N-terminal" evidence="1">
    <location>
        <begin position="10"/>
        <end position="166"/>
    </location>
</feature>
<dbReference type="InterPro" id="IPR048350">
    <property type="entry name" value="S-Me-THD-like_C"/>
</dbReference>
<evidence type="ECO:0000313" key="21">
    <source>
        <dbReference type="Proteomes" id="UP000273194"/>
    </source>
</evidence>
<dbReference type="EMBL" id="CP033238">
    <property type="protein sequence ID" value="AZF76944.1"/>
    <property type="molecule type" value="Genomic_DNA"/>
</dbReference>
<name>A0A0E3MKD5_SACSO</name>
<evidence type="ECO:0000313" key="13">
    <source>
        <dbReference type="EMBL" id="QPG49058.1"/>
    </source>
</evidence>
<dbReference type="EMBL" id="CP011057">
    <property type="protein sequence ID" value="AKA79999.1"/>
    <property type="molecule type" value="Genomic_DNA"/>
</dbReference>
<dbReference type="KEGG" id="ssoa:SULA_2476"/>
<dbReference type="EMBL" id="CP011056">
    <property type="protein sequence ID" value="AKA77308.1"/>
    <property type="molecule type" value="Genomic_DNA"/>
</dbReference>
<dbReference type="Gene3D" id="3.40.1610.10">
    <property type="entry name" value="CV3147-like domain"/>
    <property type="match status" value="1"/>
</dbReference>
<evidence type="ECO:0000313" key="3">
    <source>
        <dbReference type="EMBL" id="AKA74612.1"/>
    </source>
</evidence>
<evidence type="ECO:0000313" key="14">
    <source>
        <dbReference type="EMBL" id="SAI85356.1"/>
    </source>
</evidence>
<evidence type="ECO:0000313" key="7">
    <source>
        <dbReference type="EMBL" id="AZF71701.1"/>
    </source>
</evidence>
<dbReference type="OMA" id="IAYPCND"/>
<evidence type="ECO:0000313" key="9">
    <source>
        <dbReference type="EMBL" id="AZF76944.1"/>
    </source>
</evidence>
<evidence type="ECO:0000259" key="1">
    <source>
        <dbReference type="Pfam" id="PF06032"/>
    </source>
</evidence>
<protein>
    <submittedName>
        <fullName evidence="5">DUF917 domain-containing protein</fullName>
    </submittedName>
</protein>
<reference evidence="5" key="5">
    <citation type="submission" date="2018-10" db="EMBL/GenBank/DDBJ databases">
        <authorList>
            <person name="McCarthy S."/>
            <person name="Gradnigo J."/>
            <person name="Johnson T."/>
            <person name="Payne S."/>
            <person name="Lipzen A."/>
            <person name="Schackwitz W."/>
            <person name="Martin J."/>
            <person name="Moriyama E."/>
            <person name="Blum P."/>
        </authorList>
    </citation>
    <scope>NUCLEOTIDE SEQUENCE</scope>
    <source>
        <strain evidence="3">SARC-B</strain>
        <strain evidence="4">SARC-C</strain>
        <strain evidence="5">SULA</strain>
    </source>
</reference>
<dbReference type="Proteomes" id="UP000278715">
    <property type="component" value="Chromosome"/>
</dbReference>
<dbReference type="InterPro" id="IPR027479">
    <property type="entry name" value="S-Me-THD_N_sf"/>
</dbReference>
<dbReference type="SUPFAM" id="SSF160991">
    <property type="entry name" value="CV3147-like"/>
    <property type="match status" value="1"/>
</dbReference>
<evidence type="ECO:0000313" key="16">
    <source>
        <dbReference type="Proteomes" id="UP000033085"/>
    </source>
</evidence>
<dbReference type="Gene3D" id="2.40.390.10">
    <property type="entry name" value="CV3147-like"/>
    <property type="match status" value="1"/>
</dbReference>
<dbReference type="RefSeq" id="WP_009990101.1">
    <property type="nucleotide sequence ID" value="NZ_CP011055.2"/>
</dbReference>
<proteinExistence type="predicted"/>
<evidence type="ECO:0000313" key="8">
    <source>
        <dbReference type="EMBL" id="AZF74321.1"/>
    </source>
</evidence>
<dbReference type="EMBL" id="CP050869">
    <property type="protein sequence ID" value="QPG49058.1"/>
    <property type="molecule type" value="Genomic_DNA"/>
</dbReference>
<accession>A0A0E3MKD5</accession>
<dbReference type="Proteomes" id="UP000275843">
    <property type="component" value="Chromosome"/>
</dbReference>
<feature type="domain" description="S-Me-THD-like C-terminal" evidence="2">
    <location>
        <begin position="170"/>
        <end position="351"/>
    </location>
</feature>
<gene>
    <name evidence="13" type="ORF">HFC64_03325</name>
    <name evidence="14" type="ORF">SSOP1_1802</name>
    <name evidence="5" type="ORF">SULA_2476</name>
    <name evidence="3" type="ORF">SULB_2477</name>
    <name evidence="4" type="ORF">SULC_2474</name>
    <name evidence="6" type="ORF">SULG_12555</name>
    <name evidence="7" type="ORF">SULH_12555</name>
    <name evidence="8" type="ORF">SULI_12555</name>
    <name evidence="9" type="ORF">SULM_12545</name>
    <name evidence="10" type="ORF">SULN_12545</name>
    <name evidence="11" type="ORF">SULO_12555</name>
    <name evidence="12" type="ORF">SULZ_12540</name>
</gene>
<dbReference type="PATRIC" id="fig|2287.6.peg.2627"/>
<dbReference type="EMBL" id="LT549890">
    <property type="protein sequence ID" value="SAI85356.1"/>
    <property type="molecule type" value="Genomic_DNA"/>
</dbReference>
<dbReference type="Proteomes" id="UP000267993">
    <property type="component" value="Chromosome"/>
</dbReference>
<dbReference type="EMBL" id="CP033239">
    <property type="protein sequence ID" value="AZF79551.1"/>
    <property type="molecule type" value="Genomic_DNA"/>
</dbReference>
<dbReference type="GeneID" id="44130426"/>
<dbReference type="KEGG" id="ssof:SULC_2474"/>
<dbReference type="Proteomes" id="UP000033057">
    <property type="component" value="Chromosome"/>
</dbReference>
<dbReference type="KEGG" id="ssol:SULB_2477"/>
<evidence type="ECO:0000313" key="25">
    <source>
        <dbReference type="Proteomes" id="UP000282269"/>
    </source>
</evidence>
<evidence type="ECO:0000313" key="24">
    <source>
        <dbReference type="Proteomes" id="UP000278715"/>
    </source>
</evidence>
<dbReference type="InterPro" id="IPR024071">
    <property type="entry name" value="S-Me-THD_C_sf"/>
</dbReference>
<dbReference type="EMBL" id="CP033237">
    <property type="protein sequence ID" value="AZF74321.1"/>
    <property type="molecule type" value="Genomic_DNA"/>
</dbReference>
<reference evidence="18" key="2">
    <citation type="submission" date="2016-04" db="EMBL/GenBank/DDBJ databases">
        <authorList>
            <person name="Shah S.A."/>
            <person name="Garrett R.A."/>
        </authorList>
    </citation>
    <scope>NUCLEOTIDE SEQUENCE [LARGE SCALE GENOMIC DNA]</scope>
    <source>
        <strain evidence="18">ATCC 35091 / DSM 1616 / JCM 8930 / NBRC 15331 / P1</strain>
    </source>
</reference>
<dbReference type="EMBL" id="CP033240">
    <property type="protein sequence ID" value="AZF82155.1"/>
    <property type="molecule type" value="Genomic_DNA"/>
</dbReference>
<evidence type="ECO:0000313" key="4">
    <source>
        <dbReference type="EMBL" id="AKA77308.1"/>
    </source>
</evidence>
<evidence type="ECO:0000313" key="19">
    <source>
        <dbReference type="Proteomes" id="UP000267993"/>
    </source>
</evidence>
<dbReference type="EMBL" id="CP011055">
    <property type="protein sequence ID" value="AKA74612.1"/>
    <property type="molecule type" value="Genomic_DNA"/>
</dbReference>
<dbReference type="Pfam" id="PF20906">
    <property type="entry name" value="S-Me-THD_C"/>
    <property type="match status" value="1"/>
</dbReference>
<dbReference type="GeneID" id="1454658"/>
<reference evidence="14" key="3">
    <citation type="submission" date="2016-04" db="EMBL/GenBank/DDBJ databases">
        <authorList>
            <person name="Evans L.H."/>
            <person name="Alamgir A."/>
            <person name="Owens N."/>
            <person name="Weber N.D."/>
            <person name="Virtaneva K."/>
            <person name="Barbian K."/>
            <person name="Babar A."/>
            <person name="Rosenke K."/>
        </authorList>
    </citation>
    <scope>NUCLEOTIDE SEQUENCE</scope>
    <source>
        <strain evidence="14">P1</strain>
    </source>
</reference>
<evidence type="ECO:0000313" key="15">
    <source>
        <dbReference type="Proteomes" id="UP000033057"/>
    </source>
</evidence>
<dbReference type="Proteomes" id="UP000269431">
    <property type="component" value="Chromosome"/>
</dbReference>
<evidence type="ECO:0000313" key="10">
    <source>
        <dbReference type="EMBL" id="AZF79551.1"/>
    </source>
</evidence>
<dbReference type="Pfam" id="PF06032">
    <property type="entry name" value="S-Me-THD_N"/>
    <property type="match status" value="1"/>
</dbReference>
<dbReference type="EMBL" id="CP033235">
    <property type="protein sequence ID" value="AZF69081.1"/>
    <property type="molecule type" value="Genomic_DNA"/>
</dbReference>
<reference evidence="19 20" key="4">
    <citation type="journal article" date="2018" name="Proc. Natl. Acad. Sci. U.S.A.">
        <title>Nonmutational mechanism of inheritance in the Archaeon Sulfolobus solfataricus.</title>
        <authorList>
            <person name="Payne S."/>
            <person name="McCarthy S."/>
            <person name="Johnson T."/>
            <person name="North E."/>
            <person name="Blum P."/>
        </authorList>
    </citation>
    <scope>NUCLEOTIDE SEQUENCE [LARGE SCALE GENOMIC DNA]</scope>
    <source>
        <strain evidence="7 19">SARC-H</strain>
        <strain evidence="8 23">SARC-I</strain>
        <strain evidence="10 24">SARC-N</strain>
        <strain evidence="11 25">SARC-O</strain>
        <strain evidence="12 20">SUL120</strain>
        <strain evidence="6 21">SULG</strain>
        <strain evidence="9 22">SULM</strain>
    </source>
</reference>
<sequence>METYFIEERDLQNLITGASFLGTGGGGDPYIGGLMLKRELEIVKKIEVVTGMKYSNSKSFVLGSAMMGAPIVMIEKIPNSSEAKKALEVYSKFTDNEVEYITPLEMGGVNSTIPLITSAKTGIPVVDGDGMGRAFPELQMTTFYFYGVQPSPIVIFDERGNVSIVQGIDGYWSEKIARIITVRYGGSAYIALYGTSLPTYLNTAVLGTLSLALEIGKLLNQMRLDDLLDLLKAIIMFKGKVVDVQRRVERGFSKGNVIIDGIENYSEKTMKIDFQNEFLVARINNDIVTTVPDLITVLDLFTLKPITTDRIKYGQKVMVIGIPSSGKLRTKEALRYVGPRAFGYDVDFIPLEERWKKVEN</sequence>
<dbReference type="EMBL" id="CP033241">
    <property type="protein sequence ID" value="AZF84741.1"/>
    <property type="molecule type" value="Genomic_DNA"/>
</dbReference>
<organism evidence="5 17">
    <name type="scientific">Saccharolobus solfataricus</name>
    <name type="common">Sulfolobus solfataricus</name>
    <dbReference type="NCBI Taxonomy" id="2287"/>
    <lineage>
        <taxon>Archaea</taxon>
        <taxon>Thermoproteota</taxon>
        <taxon>Thermoprotei</taxon>
        <taxon>Sulfolobales</taxon>
        <taxon>Sulfolobaceae</taxon>
        <taxon>Saccharolobus</taxon>
    </lineage>
</organism>